<evidence type="ECO:0000313" key="2">
    <source>
        <dbReference type="EMBL" id="MCB5363661.1"/>
    </source>
</evidence>
<comment type="caution">
    <text evidence="2">The sequence shown here is derived from an EMBL/GenBank/DDBJ whole genome shotgun (WGS) entry which is preliminary data.</text>
</comment>
<feature type="transmembrane region" description="Helical" evidence="1">
    <location>
        <begin position="108"/>
        <end position="130"/>
    </location>
</feature>
<dbReference type="EMBL" id="JACDXW010000003">
    <property type="protein sequence ID" value="MCB5363661.1"/>
    <property type="molecule type" value="Genomic_DNA"/>
</dbReference>
<accession>A0ABS8CCA0</accession>
<keyword evidence="1" id="KW-0812">Transmembrane</keyword>
<keyword evidence="3" id="KW-1185">Reference proteome</keyword>
<organism evidence="2 3">
    <name type="scientific">Mesopusillimonas faecipullorum</name>
    <dbReference type="NCBI Taxonomy" id="2755040"/>
    <lineage>
        <taxon>Bacteria</taxon>
        <taxon>Pseudomonadati</taxon>
        <taxon>Pseudomonadota</taxon>
        <taxon>Betaproteobacteria</taxon>
        <taxon>Burkholderiales</taxon>
        <taxon>Alcaligenaceae</taxon>
        <taxon>Mesopusillimonas</taxon>
    </lineage>
</organism>
<sequence length="473" mass="51361">MPLPTPEPSPPVFTMRAHWLAETVRLREARWGLLEDASECRRARALGGNLAQRILLRAQWLAQREGLSEAVTHWQKLARLALLALLLLAMLAGGSAALAALGDNLHPVNLAVALLALLGLHALTFVFWLFSLMLPGRGESALLGKVWLWIANKLARGPNQTLPATSLVEWLGRYGLLRWAFGSISQLTWLVALLAQVVVLLLALAAKRYDFTWETTLLPPGFFIALTQLLGWLPAQLGFALPSPEAVQNSINTPASAATDQALWSSWLLGCIVVYGIAPRLLALVYCLCVLRRRLPQLAIDEVQPGYAELRPRLMPASEPIGIDAQPGASDAIATPRDSQAACFSTAPLVIGFELAEEATWPPLAIPSRFQVGPNITQRDQREALLQQMHRQAPGTLVLVLDGNQTPDRGSLAFLQEAHALAGKLHIVLLSGPEGPARRLAQWHQALDTLPAPKPQCHDSLNSALDALAHAHA</sequence>
<dbReference type="Proteomes" id="UP000776983">
    <property type="component" value="Unassembled WGS sequence"/>
</dbReference>
<gene>
    <name evidence="2" type="ORF">H0484_07855</name>
</gene>
<dbReference type="InterPro" id="IPR021296">
    <property type="entry name" value="DUF2868"/>
</dbReference>
<name>A0ABS8CCA0_9BURK</name>
<feature type="transmembrane region" description="Helical" evidence="1">
    <location>
        <begin position="80"/>
        <end position="101"/>
    </location>
</feature>
<evidence type="ECO:0000313" key="3">
    <source>
        <dbReference type="Proteomes" id="UP000776983"/>
    </source>
</evidence>
<feature type="transmembrane region" description="Helical" evidence="1">
    <location>
        <begin position="217"/>
        <end position="235"/>
    </location>
</feature>
<reference evidence="2 3" key="1">
    <citation type="submission" date="2020-07" db="EMBL/GenBank/DDBJ databases">
        <title>Pusillimonas sp. nov., isolated from poultry manure in Taiwan.</title>
        <authorList>
            <person name="Lin S.-Y."/>
            <person name="Tang Y.-S."/>
            <person name="Young C.-C."/>
        </authorList>
    </citation>
    <scope>NUCLEOTIDE SEQUENCE [LARGE SCALE GENOMIC DNA]</scope>
    <source>
        <strain evidence="2 3">CC-YST705</strain>
    </source>
</reference>
<dbReference type="RefSeq" id="WP_226954032.1">
    <property type="nucleotide sequence ID" value="NZ_JACDXW010000003.1"/>
</dbReference>
<feature type="transmembrane region" description="Helical" evidence="1">
    <location>
        <begin position="187"/>
        <end position="205"/>
    </location>
</feature>
<protein>
    <submittedName>
        <fullName evidence="2">DUF2868 domain-containing protein</fullName>
    </submittedName>
</protein>
<dbReference type="Pfam" id="PF11067">
    <property type="entry name" value="DUF2868"/>
    <property type="match status" value="1"/>
</dbReference>
<proteinExistence type="predicted"/>
<evidence type="ECO:0000256" key="1">
    <source>
        <dbReference type="SAM" id="Phobius"/>
    </source>
</evidence>
<keyword evidence="1" id="KW-0472">Membrane</keyword>
<keyword evidence="1" id="KW-1133">Transmembrane helix</keyword>
<feature type="transmembrane region" description="Helical" evidence="1">
    <location>
        <begin position="267"/>
        <end position="291"/>
    </location>
</feature>